<gene>
    <name evidence="4" type="ORF">HEB94_004313</name>
</gene>
<sequence>MDAGDVDEDIDGNIDGEGEFVDVGEVSLYVRQLGEPGQGPPLVVIHGGPDVGHAYLLPGFEPLARDHHVVLFDFRGCGRSGRNLPEDRYQPEYVVEDTHRLIDRLGFGQVDLLGFSTGGRAAMHFVDKHPDQVRRLILASTTTYPSADSEPYLAGWDEYQRRRRAEEAEGWVRRNSTIFVWDLDLAPAYLDMLNGLDPTSDWSWERYVDGRMHPWCPGDPEHILRACGKPILILHGEKDMGFPVQLAHRLHAALPDSELAIVPEAAHMCHFEKPDVWSQHIREFLGRTVG</sequence>
<dbReference type="PANTHER" id="PTHR43433">
    <property type="entry name" value="HYDROLASE, ALPHA/BETA FOLD FAMILY PROTEIN"/>
    <property type="match status" value="1"/>
</dbReference>
<name>A0A927N2L5_9ACTN</name>
<dbReference type="Pfam" id="PF00561">
    <property type="entry name" value="Abhydrolase_1"/>
    <property type="match status" value="1"/>
</dbReference>
<comment type="caution">
    <text evidence="4">The sequence shown here is derived from an EMBL/GenBank/DDBJ whole genome shotgun (WGS) entry which is preliminary data.</text>
</comment>
<dbReference type="PRINTS" id="PR00793">
    <property type="entry name" value="PROAMNOPTASE"/>
</dbReference>
<evidence type="ECO:0000256" key="1">
    <source>
        <dbReference type="ARBA" id="ARBA00010088"/>
    </source>
</evidence>
<dbReference type="PANTHER" id="PTHR43433:SF1">
    <property type="entry name" value="BLL5160 PROTEIN"/>
    <property type="match status" value="1"/>
</dbReference>
<reference evidence="4" key="1">
    <citation type="submission" date="2020-10" db="EMBL/GenBank/DDBJ databases">
        <title>Sequencing the genomes of 1000 actinobacteria strains.</title>
        <authorList>
            <person name="Klenk H.-P."/>
        </authorList>
    </citation>
    <scope>NUCLEOTIDE SEQUENCE</scope>
    <source>
        <strain evidence="4">DSM 45354</strain>
    </source>
</reference>
<dbReference type="GO" id="GO:0004177">
    <property type="term" value="F:aminopeptidase activity"/>
    <property type="evidence" value="ECO:0007669"/>
    <property type="project" value="UniProtKB-EC"/>
</dbReference>
<dbReference type="GO" id="GO:0006508">
    <property type="term" value="P:proteolysis"/>
    <property type="evidence" value="ECO:0007669"/>
    <property type="project" value="InterPro"/>
</dbReference>
<evidence type="ECO:0000256" key="2">
    <source>
        <dbReference type="ARBA" id="ARBA00022801"/>
    </source>
</evidence>
<proteinExistence type="inferred from homology"/>
<accession>A0A927N2L5</accession>
<dbReference type="Proteomes" id="UP000638648">
    <property type="component" value="Unassembled WGS sequence"/>
</dbReference>
<dbReference type="AlphaFoldDB" id="A0A927N2L5"/>
<dbReference type="EMBL" id="JADBEM010000001">
    <property type="protein sequence ID" value="MBE1607465.1"/>
    <property type="molecule type" value="Genomic_DNA"/>
</dbReference>
<keyword evidence="2" id="KW-0378">Hydrolase</keyword>
<dbReference type="SUPFAM" id="SSF53474">
    <property type="entry name" value="alpha/beta-Hydrolases"/>
    <property type="match status" value="1"/>
</dbReference>
<keyword evidence="5" id="KW-1185">Reference proteome</keyword>
<evidence type="ECO:0000259" key="3">
    <source>
        <dbReference type="Pfam" id="PF00561"/>
    </source>
</evidence>
<dbReference type="InterPro" id="IPR002410">
    <property type="entry name" value="Peptidase_S33"/>
</dbReference>
<dbReference type="Gene3D" id="3.40.50.1820">
    <property type="entry name" value="alpha/beta hydrolase"/>
    <property type="match status" value="1"/>
</dbReference>
<comment type="similarity">
    <text evidence="1">Belongs to the peptidase S33 family.</text>
</comment>
<dbReference type="InterPro" id="IPR029058">
    <property type="entry name" value="AB_hydrolase_fold"/>
</dbReference>
<dbReference type="PRINTS" id="PR00111">
    <property type="entry name" value="ABHYDROLASE"/>
</dbReference>
<dbReference type="RefSeq" id="WP_192751413.1">
    <property type="nucleotide sequence ID" value="NZ_BAABJL010000197.1"/>
</dbReference>
<protein>
    <submittedName>
        <fullName evidence="4">Pimeloyl-ACP methyl ester carboxylesterase</fullName>
    </submittedName>
</protein>
<evidence type="ECO:0000313" key="4">
    <source>
        <dbReference type="EMBL" id="MBE1607465.1"/>
    </source>
</evidence>
<dbReference type="InterPro" id="IPR000073">
    <property type="entry name" value="AB_hydrolase_1"/>
</dbReference>
<organism evidence="4 5">
    <name type="scientific">Actinopolymorpha pittospori</name>
    <dbReference type="NCBI Taxonomy" id="648752"/>
    <lineage>
        <taxon>Bacteria</taxon>
        <taxon>Bacillati</taxon>
        <taxon>Actinomycetota</taxon>
        <taxon>Actinomycetes</taxon>
        <taxon>Propionibacteriales</taxon>
        <taxon>Actinopolymorphaceae</taxon>
        <taxon>Actinopolymorpha</taxon>
    </lineage>
</organism>
<evidence type="ECO:0000313" key="5">
    <source>
        <dbReference type="Proteomes" id="UP000638648"/>
    </source>
</evidence>
<feature type="domain" description="AB hydrolase-1" evidence="3">
    <location>
        <begin position="40"/>
        <end position="274"/>
    </location>
</feature>
<dbReference type="InterPro" id="IPR050471">
    <property type="entry name" value="AB_hydrolase"/>
</dbReference>